<keyword evidence="5" id="KW-0028">Amino-acid biosynthesis</keyword>
<feature type="binding site" evidence="5 8">
    <location>
        <position position="367"/>
    </location>
    <ligand>
        <name>substrate</name>
    </ligand>
</feature>
<feature type="binding site" evidence="5 9">
    <location>
        <position position="265"/>
    </location>
    <ligand>
        <name>Zn(2+)</name>
        <dbReference type="ChEBI" id="CHEBI:29105"/>
    </ligand>
</feature>
<dbReference type="NCBIfam" id="TIGR00069">
    <property type="entry name" value="hisD"/>
    <property type="match status" value="1"/>
</dbReference>
<comment type="function">
    <text evidence="5">Catalyzes the sequential NAD-dependent oxidations of L-histidinol to L-histidinaldehyde and then to L-histidine.</text>
</comment>
<feature type="binding site" evidence="5 9">
    <location>
        <position position="367"/>
    </location>
    <ligand>
        <name>Zn(2+)</name>
        <dbReference type="ChEBI" id="CHEBI:29105"/>
    </ligand>
</feature>
<feature type="active site" description="Proton acceptor" evidence="5 7">
    <location>
        <position position="333"/>
    </location>
</feature>
<evidence type="ECO:0000256" key="7">
    <source>
        <dbReference type="PIRSR" id="PIRSR000099-1"/>
    </source>
</evidence>
<keyword evidence="5" id="KW-0368">Histidine biosynthesis</keyword>
<dbReference type="GO" id="GO:0008270">
    <property type="term" value="F:zinc ion binding"/>
    <property type="evidence" value="ECO:0007669"/>
    <property type="project" value="UniProtKB-UniRule"/>
</dbReference>
<dbReference type="GO" id="GO:0051287">
    <property type="term" value="F:NAD binding"/>
    <property type="evidence" value="ECO:0007669"/>
    <property type="project" value="InterPro"/>
</dbReference>
<feature type="binding site" evidence="5 8">
    <location>
        <position position="268"/>
    </location>
    <ligand>
        <name>substrate</name>
    </ligand>
</feature>
<accession>A0A7C3QTP5</accession>
<name>A0A7C3QTP5_9BACT</name>
<dbReference type="PANTHER" id="PTHR21256:SF2">
    <property type="entry name" value="HISTIDINE BIOSYNTHESIS TRIFUNCTIONAL PROTEIN"/>
    <property type="match status" value="1"/>
</dbReference>
<dbReference type="Pfam" id="PF00815">
    <property type="entry name" value="Histidinol_dh"/>
    <property type="match status" value="1"/>
</dbReference>
<dbReference type="FunFam" id="3.40.50.1980:FF:000001">
    <property type="entry name" value="Histidinol dehydrogenase"/>
    <property type="match status" value="1"/>
</dbReference>
<dbReference type="CDD" id="cd06572">
    <property type="entry name" value="Histidinol_dh"/>
    <property type="match status" value="1"/>
</dbReference>
<feature type="binding site" evidence="5 8">
    <location>
        <position position="428"/>
    </location>
    <ligand>
        <name>substrate</name>
    </ligand>
</feature>
<dbReference type="PANTHER" id="PTHR21256">
    <property type="entry name" value="HISTIDINOL DEHYDROGENASE HDH"/>
    <property type="match status" value="1"/>
</dbReference>
<feature type="binding site" evidence="5 9">
    <location>
        <position position="268"/>
    </location>
    <ligand>
        <name>Zn(2+)</name>
        <dbReference type="ChEBI" id="CHEBI:29105"/>
    </ligand>
</feature>
<dbReference type="PROSITE" id="PS00611">
    <property type="entry name" value="HISOL_DEHYDROGENASE"/>
    <property type="match status" value="1"/>
</dbReference>
<comment type="pathway">
    <text evidence="5">Amino-acid biosynthesis; L-histidine biosynthesis; L-histidine from 5-phospho-alpha-D-ribose 1-diphosphate: step 9/9.</text>
</comment>
<dbReference type="PIRSF" id="PIRSF000099">
    <property type="entry name" value="Histidinol_dh"/>
    <property type="match status" value="1"/>
</dbReference>
<evidence type="ECO:0000256" key="4">
    <source>
        <dbReference type="ARBA" id="ARBA00023002"/>
    </source>
</evidence>
<dbReference type="GO" id="GO:0005829">
    <property type="term" value="C:cytosol"/>
    <property type="evidence" value="ECO:0007669"/>
    <property type="project" value="TreeGrafter"/>
</dbReference>
<dbReference type="Gene3D" id="3.40.50.1980">
    <property type="entry name" value="Nitrogenase molybdenum iron protein domain"/>
    <property type="match status" value="2"/>
</dbReference>
<comment type="caution">
    <text evidence="11">The sequence shown here is derived from an EMBL/GenBank/DDBJ whole genome shotgun (WGS) entry which is preliminary data.</text>
</comment>
<keyword evidence="4 5" id="KW-0560">Oxidoreductase</keyword>
<feature type="binding site" evidence="5 8">
    <location>
        <position position="423"/>
    </location>
    <ligand>
        <name>substrate</name>
    </ligand>
</feature>
<feature type="binding site" evidence="5 9">
    <location>
        <position position="428"/>
    </location>
    <ligand>
        <name>Zn(2+)</name>
        <dbReference type="ChEBI" id="CHEBI:29105"/>
    </ligand>
</feature>
<keyword evidence="2 5" id="KW-0479">Metal-binding</keyword>
<dbReference type="InterPro" id="IPR001692">
    <property type="entry name" value="Histidinol_DH_CS"/>
</dbReference>
<dbReference type="AlphaFoldDB" id="A0A7C3QTP5"/>
<dbReference type="GO" id="GO:0000105">
    <property type="term" value="P:L-histidine biosynthetic process"/>
    <property type="evidence" value="ECO:0007669"/>
    <property type="project" value="UniProtKB-UniRule"/>
</dbReference>
<evidence type="ECO:0000256" key="3">
    <source>
        <dbReference type="ARBA" id="ARBA00022833"/>
    </source>
</evidence>
<evidence type="ECO:0000256" key="1">
    <source>
        <dbReference type="ARBA" id="ARBA00010178"/>
    </source>
</evidence>
<evidence type="ECO:0000256" key="5">
    <source>
        <dbReference type="HAMAP-Rule" id="MF_01024"/>
    </source>
</evidence>
<evidence type="ECO:0000256" key="8">
    <source>
        <dbReference type="PIRSR" id="PIRSR000099-3"/>
    </source>
</evidence>
<dbReference type="SUPFAM" id="SSF53720">
    <property type="entry name" value="ALDH-like"/>
    <property type="match status" value="1"/>
</dbReference>
<proteinExistence type="inferred from homology"/>
<feature type="binding site" evidence="5 8">
    <location>
        <position position="265"/>
    </location>
    <ligand>
        <name>substrate</name>
    </ligand>
</feature>
<dbReference type="FunFam" id="3.40.50.1980:FF:000026">
    <property type="entry name" value="Histidinol dehydrogenase"/>
    <property type="match status" value="1"/>
</dbReference>
<keyword evidence="5" id="KW-0520">NAD</keyword>
<sequence length="447" mass="48150">MADLSSRLFEAATLDEAREILSPIFQRGQDPEGEAVRERVGKIIADVRKEGDRALLHYARELDGYPGDLSDLRVAPEKMRDAFESMAPEIRSALHLAKDRIGQFHGKIRENAFQTLSSAPGTAGVLVRPLRRIGIYVPGGTAAYPSTVLMTAVVAGVAGVPEIVGVTPAGRTGIPPAILAAFHVAGVKEVYQVGGVHSIGALAFGTKTIGRVDKIVGPGNRYVAEAKRQVFGTVDIDMIAGPTEVLIVADNAASPRLLAADLLAQAEHDTQASSVLLVTERSLGRAVVDELERQLTELPRRRIAEEAFGNFGFVLVVPTLERAFEISDLVSPEHLELHLSEPRKWLGSIQNAGAVFVGKEMAEAYGDYCFGPSHVLPTNGSARFSSPVSVETFLKRTTVMEEFASVKEQEEIIRATAVLARLEGLEGHARSALARLESRERGISHGE</sequence>
<dbReference type="UniPathway" id="UPA00031">
    <property type="reaction ID" value="UER00014"/>
</dbReference>
<feature type="binding site" evidence="5 8">
    <location>
        <position position="334"/>
    </location>
    <ligand>
        <name>substrate</name>
    </ligand>
</feature>
<dbReference type="EMBL" id="DTMM01000036">
    <property type="protein sequence ID" value="HFT92692.1"/>
    <property type="molecule type" value="Genomic_DNA"/>
</dbReference>
<dbReference type="PRINTS" id="PR00083">
    <property type="entry name" value="HOLDHDRGNASE"/>
</dbReference>
<feature type="binding site" evidence="5 8">
    <location>
        <position position="243"/>
    </location>
    <ligand>
        <name>substrate</name>
    </ligand>
</feature>
<comment type="cofactor">
    <cofactor evidence="5 9">
        <name>Zn(2+)</name>
        <dbReference type="ChEBI" id="CHEBI:29105"/>
    </cofactor>
    <text evidence="5 9">Binds 1 zinc ion per subunit.</text>
</comment>
<organism evidence="11">
    <name type="scientific">Leptospirillum ferriphilum</name>
    <dbReference type="NCBI Taxonomy" id="178606"/>
    <lineage>
        <taxon>Bacteria</taxon>
        <taxon>Pseudomonadati</taxon>
        <taxon>Nitrospirota</taxon>
        <taxon>Nitrospiria</taxon>
        <taxon>Nitrospirales</taxon>
        <taxon>Nitrospiraceae</taxon>
        <taxon>Leptospirillum</taxon>
    </lineage>
</organism>
<dbReference type="InterPro" id="IPR022695">
    <property type="entry name" value="Histidinol_DH_monofunct"/>
</dbReference>
<dbReference type="HAMAP" id="MF_01024">
    <property type="entry name" value="HisD"/>
    <property type="match status" value="1"/>
</dbReference>
<dbReference type="GO" id="GO:0004399">
    <property type="term" value="F:histidinol dehydrogenase activity"/>
    <property type="evidence" value="ECO:0007669"/>
    <property type="project" value="UniProtKB-UniRule"/>
</dbReference>
<evidence type="ECO:0000256" key="9">
    <source>
        <dbReference type="PIRSR" id="PIRSR000099-4"/>
    </source>
</evidence>
<evidence type="ECO:0000256" key="10">
    <source>
        <dbReference type="RuleBase" id="RU004175"/>
    </source>
</evidence>
<gene>
    <name evidence="5 11" type="primary">hisD</name>
    <name evidence="11" type="ORF">ENX03_01885</name>
</gene>
<evidence type="ECO:0000313" key="11">
    <source>
        <dbReference type="EMBL" id="HFT92692.1"/>
    </source>
</evidence>
<dbReference type="InterPro" id="IPR016161">
    <property type="entry name" value="Ald_DH/histidinol_DH"/>
</dbReference>
<dbReference type="InterPro" id="IPR012131">
    <property type="entry name" value="Hstdl_DH"/>
</dbReference>
<protein>
    <recommendedName>
        <fullName evidence="5">Histidinol dehydrogenase</fullName>
        <shortName evidence="5">HDH</shortName>
        <ecNumber evidence="5">1.1.1.23</ecNumber>
    </recommendedName>
</protein>
<feature type="active site" description="Proton acceptor" evidence="5 7">
    <location>
        <position position="334"/>
    </location>
</feature>
<dbReference type="EC" id="1.1.1.23" evidence="5"/>
<comment type="catalytic activity">
    <reaction evidence="5">
        <text>L-histidinol + 2 NAD(+) + H2O = L-histidine + 2 NADH + 3 H(+)</text>
        <dbReference type="Rhea" id="RHEA:20641"/>
        <dbReference type="ChEBI" id="CHEBI:15377"/>
        <dbReference type="ChEBI" id="CHEBI:15378"/>
        <dbReference type="ChEBI" id="CHEBI:57540"/>
        <dbReference type="ChEBI" id="CHEBI:57595"/>
        <dbReference type="ChEBI" id="CHEBI:57699"/>
        <dbReference type="ChEBI" id="CHEBI:57945"/>
        <dbReference type="EC" id="1.1.1.23"/>
    </reaction>
</comment>
<dbReference type="Gene3D" id="1.20.5.1300">
    <property type="match status" value="1"/>
</dbReference>
<reference evidence="11" key="1">
    <citation type="journal article" date="2020" name="mSystems">
        <title>Genome- and Community-Level Interaction Insights into Carbon Utilization and Element Cycling Functions of Hydrothermarchaeota in Hydrothermal Sediment.</title>
        <authorList>
            <person name="Zhou Z."/>
            <person name="Liu Y."/>
            <person name="Xu W."/>
            <person name="Pan J."/>
            <person name="Luo Z.H."/>
            <person name="Li M."/>
        </authorList>
    </citation>
    <scope>NUCLEOTIDE SEQUENCE [LARGE SCALE GENOMIC DNA]</scope>
    <source>
        <strain evidence="11">SpSt-902</strain>
    </source>
</reference>
<comment type="similarity">
    <text evidence="1 5 6 10">Belongs to the histidinol dehydrogenase family.</text>
</comment>
<comment type="caution">
    <text evidence="5">Lacks conserved residue(s) required for the propagation of feature annotation.</text>
</comment>
<evidence type="ECO:0000256" key="2">
    <source>
        <dbReference type="ARBA" id="ARBA00022723"/>
    </source>
</evidence>
<keyword evidence="3 5" id="KW-0862">Zinc</keyword>
<evidence type="ECO:0000256" key="6">
    <source>
        <dbReference type="PIRNR" id="PIRNR000099"/>
    </source>
</evidence>